<evidence type="ECO:0000256" key="4">
    <source>
        <dbReference type="ARBA" id="ARBA00023136"/>
    </source>
</evidence>
<evidence type="ECO:0000256" key="2">
    <source>
        <dbReference type="ARBA" id="ARBA00022692"/>
    </source>
</evidence>
<keyword evidence="3 5" id="KW-1133">Transmembrane helix</keyword>
<dbReference type="Proteomes" id="UP000266934">
    <property type="component" value="Chromosome"/>
</dbReference>
<gene>
    <name evidence="6" type="ORF">BLTE_24410</name>
</gene>
<dbReference type="AlphaFoldDB" id="A0A348G2H3"/>
<keyword evidence="4 5" id="KW-0472">Membrane</keyword>
<reference evidence="6 7" key="1">
    <citation type="submission" date="2018-08" db="EMBL/GenBank/DDBJ databases">
        <title>Complete genome sequencing of Blastochloris tepida GI.</title>
        <authorList>
            <person name="Tsukatani Y."/>
            <person name="Mori H."/>
        </authorList>
    </citation>
    <scope>NUCLEOTIDE SEQUENCE [LARGE SCALE GENOMIC DNA]</scope>
    <source>
        <strain evidence="6 7">GI</strain>
    </source>
</reference>
<dbReference type="RefSeq" id="WP_126400936.1">
    <property type="nucleotide sequence ID" value="NZ_AP018907.1"/>
</dbReference>
<dbReference type="EMBL" id="AP018907">
    <property type="protein sequence ID" value="BBF93756.1"/>
    <property type="molecule type" value="Genomic_DNA"/>
</dbReference>
<keyword evidence="7" id="KW-1185">Reference proteome</keyword>
<evidence type="ECO:0000256" key="1">
    <source>
        <dbReference type="ARBA" id="ARBA00004141"/>
    </source>
</evidence>
<dbReference type="Gene3D" id="1.20.58.340">
    <property type="entry name" value="Magnesium transport protein CorA, transmembrane region"/>
    <property type="match status" value="1"/>
</dbReference>
<dbReference type="GO" id="GO:0016020">
    <property type="term" value="C:membrane"/>
    <property type="evidence" value="ECO:0007669"/>
    <property type="project" value="UniProtKB-SubCell"/>
</dbReference>
<sequence length="563" mass="64081">MAQTTVTAAESGPPIVRQFRQILIWPLQLMPLKEDAKVRTHWELLETLQGAGANGAAAPLWQALTDEFPDDPAAFQERHYREFVTFLPHAQRFLYGERAARTGRLSYGDSPIKIYRRDDIREVRVTLTAGAVPLTLQIAHVDLYFFFDVDVVMLVFEMHGNDIPLVAAQDLIHRFGRAYPSGWGAGGEGTNCPAKVEWLGAEGRVLAASDYEDRAKFTASVCRSIAPAIAAHWEFLLEPLRLNHAEPAGPLRYRQLEHYRMPMMVYLAVDAPSRLTRADYVRLGLVVPAFNRTGLPYSESFLRDFETRYCYDRYHDPARSGDWVDTRIICTGHTLVAIGDAGQSVYTDPDRGFLAQFRHQIFLVGLIAHFHRAALLMMADRLVSIITRLDIHMPETVRAFRRDIREMQEVFLRFSHRYWFSEVSDQAMVRDLFRLWSEHLTLKSLYAGLRDEIGDMSHYLDSDMLRRQSATIVRLTVVTMLSILGTVSTGFLGMNLFAMADQPTAFQLSVFFLVLTSTTLLTYVVLRRSQPLSEFLDVVSDTRAGLGRQFAALLAVFWSKQMK</sequence>
<dbReference type="SUPFAM" id="SSF144083">
    <property type="entry name" value="Magnesium transport protein CorA, transmembrane region"/>
    <property type="match status" value="1"/>
</dbReference>
<comment type="subcellular location">
    <subcellularLocation>
        <location evidence="1">Membrane</location>
        <topology evidence="1">Multi-pass membrane protein</topology>
    </subcellularLocation>
</comment>
<evidence type="ECO:0000256" key="3">
    <source>
        <dbReference type="ARBA" id="ARBA00022989"/>
    </source>
</evidence>
<protein>
    <recommendedName>
        <fullName evidence="8">CorA-like Mg2+ transporter protein</fullName>
    </recommendedName>
</protein>
<feature type="transmembrane region" description="Helical" evidence="5">
    <location>
        <begin position="505"/>
        <end position="526"/>
    </location>
</feature>
<dbReference type="KEGG" id="blag:BLTE_24410"/>
<evidence type="ECO:0000313" key="6">
    <source>
        <dbReference type="EMBL" id="BBF93756.1"/>
    </source>
</evidence>
<feature type="transmembrane region" description="Helical" evidence="5">
    <location>
        <begin position="472"/>
        <end position="493"/>
    </location>
</feature>
<keyword evidence="2 5" id="KW-0812">Transmembrane</keyword>
<evidence type="ECO:0000313" key="7">
    <source>
        <dbReference type="Proteomes" id="UP000266934"/>
    </source>
</evidence>
<organism evidence="6 7">
    <name type="scientific">Blastochloris tepida</name>
    <dbReference type="NCBI Taxonomy" id="2233851"/>
    <lineage>
        <taxon>Bacteria</taxon>
        <taxon>Pseudomonadati</taxon>
        <taxon>Pseudomonadota</taxon>
        <taxon>Alphaproteobacteria</taxon>
        <taxon>Hyphomicrobiales</taxon>
        <taxon>Blastochloridaceae</taxon>
        <taxon>Blastochloris</taxon>
    </lineage>
</organism>
<proteinExistence type="predicted"/>
<evidence type="ECO:0000256" key="5">
    <source>
        <dbReference type="SAM" id="Phobius"/>
    </source>
</evidence>
<evidence type="ECO:0008006" key="8">
    <source>
        <dbReference type="Google" id="ProtNLM"/>
    </source>
</evidence>
<dbReference type="OrthoDB" id="7296482at2"/>
<accession>A0A348G2H3</accession>
<dbReference type="GO" id="GO:0046873">
    <property type="term" value="F:metal ion transmembrane transporter activity"/>
    <property type="evidence" value="ECO:0007669"/>
    <property type="project" value="InterPro"/>
</dbReference>
<name>A0A348G2H3_9HYPH</name>
<dbReference type="InterPro" id="IPR045863">
    <property type="entry name" value="CorA_TM1_TM2"/>
</dbReference>